<dbReference type="HOGENOM" id="CLU_876754_0_0_5"/>
<evidence type="ECO:0000313" key="3">
    <source>
        <dbReference type="Proteomes" id="UP000001302"/>
    </source>
</evidence>
<keyword evidence="3" id="KW-1185">Reference proteome</keyword>
<feature type="transmembrane region" description="Helical" evidence="1">
    <location>
        <begin position="105"/>
        <end position="126"/>
    </location>
</feature>
<feature type="transmembrane region" description="Helical" evidence="1">
    <location>
        <begin position="184"/>
        <end position="203"/>
    </location>
</feature>
<feature type="transmembrane region" description="Helical" evidence="1">
    <location>
        <begin position="146"/>
        <end position="172"/>
    </location>
</feature>
<feature type="transmembrane region" description="Helical" evidence="1">
    <location>
        <begin position="295"/>
        <end position="316"/>
    </location>
</feature>
<feature type="transmembrane region" description="Helical" evidence="1">
    <location>
        <begin position="255"/>
        <end position="283"/>
    </location>
</feature>
<evidence type="ECO:0000313" key="2">
    <source>
        <dbReference type="EMBL" id="ADM08887.1"/>
    </source>
</evidence>
<dbReference type="Proteomes" id="UP000001302">
    <property type="component" value="Chromosome"/>
</dbReference>
<dbReference type="STRING" id="314260.PB2503_04062"/>
<feature type="transmembrane region" description="Helical" evidence="1">
    <location>
        <begin position="223"/>
        <end position="243"/>
    </location>
</feature>
<organism evidence="2 3">
    <name type="scientific">Parvularcula bermudensis (strain ATCC BAA-594 / HTCC2503 / KCTC 12087)</name>
    <dbReference type="NCBI Taxonomy" id="314260"/>
    <lineage>
        <taxon>Bacteria</taxon>
        <taxon>Pseudomonadati</taxon>
        <taxon>Pseudomonadota</taxon>
        <taxon>Alphaproteobacteria</taxon>
        <taxon>Parvularculales</taxon>
        <taxon>Parvularculaceae</taxon>
        <taxon>Parvularcula</taxon>
    </lineage>
</organism>
<keyword evidence="1" id="KW-0812">Transmembrane</keyword>
<proteinExistence type="predicted"/>
<dbReference type="KEGG" id="pbr:PB2503_04062"/>
<evidence type="ECO:0000256" key="1">
    <source>
        <dbReference type="SAM" id="Phobius"/>
    </source>
</evidence>
<dbReference type="AlphaFoldDB" id="E0TEK4"/>
<reference evidence="3" key="1">
    <citation type="submission" date="2010-08" db="EMBL/GenBank/DDBJ databases">
        <title>Genome sequence of Parvularcula bermudensis HTCC2503.</title>
        <authorList>
            <person name="Kang D.-M."/>
            <person name="Oh H.-M."/>
            <person name="Cho J.-C."/>
        </authorList>
    </citation>
    <scope>NUCLEOTIDE SEQUENCE [LARGE SCALE GENOMIC DNA]</scope>
    <source>
        <strain evidence="3">ATCC BAA-594 / HTCC2503 / KCTC 12087</strain>
    </source>
</reference>
<protein>
    <submittedName>
        <fullName evidence="2">Diaminopimelate epimerase</fullName>
    </submittedName>
</protein>
<keyword evidence="1" id="KW-1133">Transmembrane helix</keyword>
<keyword evidence="1" id="KW-0472">Membrane</keyword>
<accession>E0TEK4</accession>
<reference evidence="2 3" key="2">
    <citation type="journal article" date="2011" name="J. Bacteriol.">
        <title>Complete genome sequence of strain HTCC2503T of Parvularcula bermudensis, the type species of the order "Parvularculales" in the class Alphaproteobacteria.</title>
        <authorList>
            <person name="Oh H.M."/>
            <person name="Kang I."/>
            <person name="Vergin K.L."/>
            <person name="Kang D."/>
            <person name="Rhee K.H."/>
            <person name="Giovannoni S.J."/>
            <person name="Cho J.C."/>
        </authorList>
    </citation>
    <scope>NUCLEOTIDE SEQUENCE [LARGE SCALE GENOMIC DNA]</scope>
    <source>
        <strain evidence="3">ATCC BAA-594 / HTCC2503 / KCTC 12087</strain>
    </source>
</reference>
<name>E0TEK4_PARBH</name>
<sequence>MTRAAEGIDRRMAAALWAGGLICVAVTPNLHQPLAARAAAMTAAPGTDLSLWVGGLIAGFPGLGAEAGLLLGGLLCLTALVAAAMGGVFGAGFRGPRGLILACHPLILAPALTGYGAVPLLFFALWRSIALLPIRAPDQSLPLLGLTLAAITVGGPGGSHWLLPLLAVLFLAAPRHLIRRHMRVFYGLILTPAAMIGAVLLYLEAVGMAPRQDPLPPVIEGPGGLWGLVGAVCVILLTAPSLLRPKAGRFRGPQLVAVLAIVFVSGHPSLDPIPLVIGAAMAGHGLDPRGGRLDLWQAAGVLGSALVLWVGMATGWR</sequence>
<dbReference type="EMBL" id="CP002156">
    <property type="protein sequence ID" value="ADM08887.1"/>
    <property type="molecule type" value="Genomic_DNA"/>
</dbReference>
<feature type="transmembrane region" description="Helical" evidence="1">
    <location>
        <begin position="67"/>
        <end position="93"/>
    </location>
</feature>
<gene>
    <name evidence="2" type="ordered locus">PB2503_04062</name>
</gene>